<dbReference type="InterPro" id="IPR038989">
    <property type="entry name" value="UbiJ"/>
</dbReference>
<reference evidence="3 4" key="1">
    <citation type="submission" date="2018-06" db="EMBL/GenBank/DDBJ databases">
        <authorList>
            <consortium name="Pathogen Informatics"/>
            <person name="Doyle S."/>
        </authorList>
    </citation>
    <scope>NUCLEOTIDE SEQUENCE [LARGE SCALE GENOMIC DNA]</scope>
    <source>
        <strain evidence="4">NCTC 11297</strain>
    </source>
</reference>
<evidence type="ECO:0000313" key="3">
    <source>
        <dbReference type="EMBL" id="SUB23793.1"/>
    </source>
</evidence>
<comment type="pathway">
    <text evidence="1">Cofactor biosynthesis; ubiquinone biosynthesis.</text>
</comment>
<feature type="domain" description="SCP2" evidence="2">
    <location>
        <begin position="21"/>
        <end position="119"/>
    </location>
</feature>
<comment type="similarity">
    <text evidence="1">Belongs to the UbiJ family.</text>
</comment>
<evidence type="ECO:0000313" key="4">
    <source>
        <dbReference type="Proteomes" id="UP000255098"/>
    </source>
</evidence>
<sequence length="209" mass="24063">MNFLQQLMLPQWLNGALESLLNYLLKRTAHSEIYLRKLNGKVLKINVQQIDFPIYFVFSPQRIDLLNQYEGEVDCAVNLKAQLLLQMPSKQQLSAHLNDQSIQLQGDLQVLQDFTALLEFLEKDPAELLSPFVGDVVAQSAVNFLRNFAQMAKRKLQQSQQYWGERLTEEWAVISPSLAIADFCEQVKTLEKQTALVEQKLAQLEKNRI</sequence>
<accession>A0A379ARR9</accession>
<dbReference type="PANTHER" id="PTHR38693">
    <property type="entry name" value="UBIQUINONE BIOSYNTHESIS PROTEIN UBIJ"/>
    <property type="match status" value="1"/>
</dbReference>
<comment type="function">
    <text evidence="1">Required for ubiquinone (coenzyme Q) biosynthesis. Binds hydrophobic ubiquinone biosynthetic intermediates via its SCP2 domain and is essential for the stability of the Ubi complex. May constitute a docking platform where Ubi enzymes assemble and access their SCP2-bound polyprenyl substrates.</text>
</comment>
<keyword evidence="1" id="KW-0831">Ubiquinone biosynthesis</keyword>
<keyword evidence="1" id="KW-0963">Cytoplasm</keyword>
<dbReference type="PANTHER" id="PTHR38693:SF1">
    <property type="entry name" value="UBIQUINONE BIOSYNTHESIS ACCESSORY FACTOR UBIJ"/>
    <property type="match status" value="1"/>
</dbReference>
<protein>
    <recommendedName>
        <fullName evidence="1">Ubiquinone biosynthesis accessory factor UbiJ</fullName>
    </recommendedName>
</protein>
<dbReference type="InterPro" id="IPR003033">
    <property type="entry name" value="SCP2_sterol-bd_dom"/>
</dbReference>
<name>A0A379ARR9_AVIAV</name>
<dbReference type="UniPathway" id="UPA00232"/>
<dbReference type="HAMAP" id="MF_02215">
    <property type="entry name" value="UbiJ"/>
    <property type="match status" value="1"/>
</dbReference>
<dbReference type="GO" id="GO:0006744">
    <property type="term" value="P:ubiquinone biosynthetic process"/>
    <property type="evidence" value="ECO:0007669"/>
    <property type="project" value="UniProtKB-UniRule"/>
</dbReference>
<dbReference type="GO" id="GO:0005737">
    <property type="term" value="C:cytoplasm"/>
    <property type="evidence" value="ECO:0007669"/>
    <property type="project" value="UniProtKB-SubCell"/>
</dbReference>
<dbReference type="EMBL" id="UGSP01000001">
    <property type="protein sequence ID" value="SUB23793.1"/>
    <property type="molecule type" value="Genomic_DNA"/>
</dbReference>
<dbReference type="GeneID" id="300133024"/>
<organism evidence="3 4">
    <name type="scientific">Avibacterium avium</name>
    <name type="common">Pasteurella avium</name>
    <dbReference type="NCBI Taxonomy" id="751"/>
    <lineage>
        <taxon>Bacteria</taxon>
        <taxon>Pseudomonadati</taxon>
        <taxon>Pseudomonadota</taxon>
        <taxon>Gammaproteobacteria</taxon>
        <taxon>Pasteurellales</taxon>
        <taxon>Pasteurellaceae</taxon>
        <taxon>Avibacterium</taxon>
    </lineage>
</organism>
<evidence type="ECO:0000256" key="1">
    <source>
        <dbReference type="HAMAP-Rule" id="MF_02215"/>
    </source>
</evidence>
<keyword evidence="4" id="KW-1185">Reference proteome</keyword>
<dbReference type="RefSeq" id="WP_115249096.1">
    <property type="nucleotide sequence ID" value="NZ_UGSP01000001.1"/>
</dbReference>
<gene>
    <name evidence="3" type="primary">yigP</name>
    <name evidence="1" type="synonym">ubiJ</name>
    <name evidence="3" type="ORF">NCTC11297_00808</name>
</gene>
<proteinExistence type="inferred from homology"/>
<dbReference type="AlphaFoldDB" id="A0A379ARR9"/>
<comment type="subcellular location">
    <subcellularLocation>
        <location evidence="1">Cytoplasm</location>
    </subcellularLocation>
</comment>
<evidence type="ECO:0000259" key="2">
    <source>
        <dbReference type="Pfam" id="PF02036"/>
    </source>
</evidence>
<dbReference type="Proteomes" id="UP000255098">
    <property type="component" value="Unassembled WGS sequence"/>
</dbReference>
<dbReference type="Pfam" id="PF02036">
    <property type="entry name" value="SCP2"/>
    <property type="match status" value="1"/>
</dbReference>